<evidence type="ECO:0000256" key="1">
    <source>
        <dbReference type="ARBA" id="ARBA00010808"/>
    </source>
</evidence>
<dbReference type="GO" id="GO:0005840">
    <property type="term" value="C:ribosome"/>
    <property type="evidence" value="ECO:0007669"/>
    <property type="project" value="UniProtKB-KW"/>
</dbReference>
<name>A0ABQ7HZ20_9MICR</name>
<dbReference type="EMBL" id="SBIQ01000089">
    <property type="protein sequence ID" value="KAF7683412.1"/>
    <property type="molecule type" value="Genomic_DNA"/>
</dbReference>
<dbReference type="Pfam" id="PF01198">
    <property type="entry name" value="Ribosomal_L31e"/>
    <property type="match status" value="1"/>
</dbReference>
<accession>A0ABQ7HZ20</accession>
<evidence type="ECO:0000256" key="3">
    <source>
        <dbReference type="ARBA" id="ARBA00023274"/>
    </source>
</evidence>
<reference evidence="4 5" key="1">
    <citation type="submission" date="2019-01" db="EMBL/GenBank/DDBJ databases">
        <title>Genomes sequencing and comparative genomics of infectious freshwater microsporidia, Cucumispora dikerogammari and Thelohania contejeani.</title>
        <authorList>
            <person name="Cormier A."/>
            <person name="Giraud I."/>
            <person name="Wattier R."/>
            <person name="Teixeira M."/>
            <person name="Grandjean F."/>
            <person name="Rigaud T."/>
            <person name="Cordaux R."/>
        </authorList>
    </citation>
    <scope>NUCLEOTIDE SEQUENCE [LARGE SCALE GENOMIC DNA]</scope>
    <source>
        <strain evidence="4">T1</strain>
        <tissue evidence="4">Spores</tissue>
    </source>
</reference>
<organism evidence="4 5">
    <name type="scientific">Astathelohania contejeani</name>
    <dbReference type="NCBI Taxonomy" id="164912"/>
    <lineage>
        <taxon>Eukaryota</taxon>
        <taxon>Fungi</taxon>
        <taxon>Fungi incertae sedis</taxon>
        <taxon>Microsporidia</taxon>
        <taxon>Astathelohaniidae</taxon>
        <taxon>Astathelohania</taxon>
    </lineage>
</organism>
<dbReference type="InterPro" id="IPR000054">
    <property type="entry name" value="Ribosomal_eL31"/>
</dbReference>
<protein>
    <submittedName>
        <fullName evidence="4">60S ribosomal protein L31</fullName>
    </submittedName>
</protein>
<dbReference type="InterPro" id="IPR020052">
    <property type="entry name" value="Ribosomal_eL31_CS"/>
</dbReference>
<evidence type="ECO:0000313" key="5">
    <source>
        <dbReference type="Proteomes" id="UP001516464"/>
    </source>
</evidence>
<dbReference type="Gene3D" id="3.10.440.10">
    <property type="match status" value="1"/>
</dbReference>
<dbReference type="SMART" id="SM01380">
    <property type="entry name" value="Ribosomal_L31e"/>
    <property type="match status" value="1"/>
</dbReference>
<sequence length="111" mass="12687">MDSVLQASKVFEMTISPDKLVKNISWVRKAKCIGRRIKRHIKSQFKSDDDVIISPELNKKLWGRGITKVPKKIRVRVERVPSPKNPEKNVFMVSEIIVGSFKGLLTTAIKE</sequence>
<dbReference type="PROSITE" id="PS01144">
    <property type="entry name" value="RIBOSOMAL_L31E"/>
    <property type="match status" value="1"/>
</dbReference>
<dbReference type="InterPro" id="IPR023621">
    <property type="entry name" value="Ribosomal_eL31_dom_sf"/>
</dbReference>
<gene>
    <name evidence="4" type="primary">RPL31</name>
    <name evidence="4" type="ORF">TCON_1377</name>
</gene>
<evidence type="ECO:0000313" key="4">
    <source>
        <dbReference type="EMBL" id="KAF7683412.1"/>
    </source>
</evidence>
<proteinExistence type="inferred from homology"/>
<dbReference type="PANTHER" id="PTHR10956">
    <property type="entry name" value="60S RIBOSOMAL PROTEIN L31"/>
    <property type="match status" value="1"/>
</dbReference>
<keyword evidence="3" id="KW-0687">Ribonucleoprotein</keyword>
<dbReference type="Proteomes" id="UP001516464">
    <property type="component" value="Unassembled WGS sequence"/>
</dbReference>
<keyword evidence="5" id="KW-1185">Reference proteome</keyword>
<dbReference type="PANTHER" id="PTHR10956:SF0">
    <property type="entry name" value="60S RIBOSOMAL PROTEIN L31"/>
    <property type="match status" value="1"/>
</dbReference>
<comment type="caution">
    <text evidence="4">The sequence shown here is derived from an EMBL/GenBank/DDBJ whole genome shotgun (WGS) entry which is preliminary data.</text>
</comment>
<keyword evidence="2 4" id="KW-0689">Ribosomal protein</keyword>
<comment type="similarity">
    <text evidence="1">Belongs to the eukaryotic ribosomal protein eL31 family.</text>
</comment>
<evidence type="ECO:0000256" key="2">
    <source>
        <dbReference type="ARBA" id="ARBA00022980"/>
    </source>
</evidence>
<dbReference type="SUPFAM" id="SSF54575">
    <property type="entry name" value="Ribosomal protein L31e"/>
    <property type="match status" value="1"/>
</dbReference>